<evidence type="ECO:0000313" key="5">
    <source>
        <dbReference type="Proteomes" id="UP000318331"/>
    </source>
</evidence>
<sequence>MVTIASLAKDERAARIVLAATTEPGDTRTGRLVTAIGAVETVRLAADEGTLPEILDAVEGELWSRQVAPRLLASVAKLAMRETDQLGLEVLVPGDASWPAGLNGLQDREPLALWMRGATSFLSVPLRDRVTFTGARAATSYGVHVTTELASDLAKEERIIVSGGSYGIDATAHRAAMAAGGSTIAVLPGGLDRPYPAGNRNLLRQVGDVGLLVSELPPGTAPTRWRFLARNRLLAALSSVTIVPEAGYRSGALGVVHEAHLLGREVGAVPGPITSVTSAGTHRLMREGIARLVTNTQDVDDLIEAASGKTAQVVGRSGVNQHRRVQVPPRSL</sequence>
<name>A0A543HT97_9MICO</name>
<feature type="domain" description="Smf/DprA SLOG" evidence="2">
    <location>
        <begin position="90"/>
        <end position="299"/>
    </location>
</feature>
<gene>
    <name evidence="4" type="ORF">FB466_0003</name>
    <name evidence="3" type="ORF">FB466_2545</name>
</gene>
<comment type="similarity">
    <text evidence="1">Belongs to the DprA/Smf family.</text>
</comment>
<evidence type="ECO:0000256" key="1">
    <source>
        <dbReference type="ARBA" id="ARBA00006525"/>
    </source>
</evidence>
<dbReference type="Gene3D" id="3.40.50.450">
    <property type="match status" value="1"/>
</dbReference>
<dbReference type="Proteomes" id="UP000318331">
    <property type="component" value="Unassembled WGS sequence"/>
</dbReference>
<dbReference type="EMBL" id="VFPN01000001">
    <property type="protein sequence ID" value="TQM65213.1"/>
    <property type="molecule type" value="Genomic_DNA"/>
</dbReference>
<dbReference type="OrthoDB" id="9785707at2"/>
<proteinExistence type="inferred from homology"/>
<dbReference type="InterPro" id="IPR057666">
    <property type="entry name" value="DrpA_SLOG"/>
</dbReference>
<keyword evidence="5" id="KW-1185">Reference proteome</keyword>
<reference evidence="3 5" key="1">
    <citation type="submission" date="2019-06" db="EMBL/GenBank/DDBJ databases">
        <title>Sequencing the genomes of 1000 actinobacteria strains.</title>
        <authorList>
            <person name="Klenk H.-P."/>
        </authorList>
    </citation>
    <scope>NUCLEOTIDE SEQUENCE [LARGE SCALE GENOMIC DNA]</scope>
    <source>
        <strain evidence="3 5">DSM 18031</strain>
    </source>
</reference>
<dbReference type="SUPFAM" id="SSF102405">
    <property type="entry name" value="MCP/YpsA-like"/>
    <property type="match status" value="1"/>
</dbReference>
<evidence type="ECO:0000313" key="3">
    <source>
        <dbReference type="EMBL" id="TQM61586.1"/>
    </source>
</evidence>
<evidence type="ECO:0000259" key="2">
    <source>
        <dbReference type="Pfam" id="PF02481"/>
    </source>
</evidence>
<dbReference type="PANTHER" id="PTHR43022">
    <property type="entry name" value="PROTEIN SMF"/>
    <property type="match status" value="1"/>
</dbReference>
<dbReference type="RefSeq" id="WP_141916690.1">
    <property type="nucleotide sequence ID" value="NZ_BAAAYS010000007.1"/>
</dbReference>
<comment type="caution">
    <text evidence="3">The sequence shown here is derived from an EMBL/GenBank/DDBJ whole genome shotgun (WGS) entry which is preliminary data.</text>
</comment>
<dbReference type="EMBL" id="VFPN01000003">
    <property type="protein sequence ID" value="TQM61586.1"/>
    <property type="molecule type" value="Genomic_DNA"/>
</dbReference>
<protein>
    <submittedName>
        <fullName evidence="3">DNA processing protein</fullName>
    </submittedName>
</protein>
<organism evidence="3 5">
    <name type="scientific">Klugiella xanthotipulae</name>
    <dbReference type="NCBI Taxonomy" id="244735"/>
    <lineage>
        <taxon>Bacteria</taxon>
        <taxon>Bacillati</taxon>
        <taxon>Actinomycetota</taxon>
        <taxon>Actinomycetes</taxon>
        <taxon>Micrococcales</taxon>
        <taxon>Microbacteriaceae</taxon>
        <taxon>Klugiella</taxon>
    </lineage>
</organism>
<dbReference type="GO" id="GO:0009294">
    <property type="term" value="P:DNA-mediated transformation"/>
    <property type="evidence" value="ECO:0007669"/>
    <property type="project" value="InterPro"/>
</dbReference>
<dbReference type="InterPro" id="IPR003488">
    <property type="entry name" value="DprA"/>
</dbReference>
<dbReference type="Pfam" id="PF02481">
    <property type="entry name" value="DNA_processg_A"/>
    <property type="match status" value="1"/>
</dbReference>
<evidence type="ECO:0000313" key="4">
    <source>
        <dbReference type="EMBL" id="TQM65213.1"/>
    </source>
</evidence>
<dbReference type="PANTHER" id="PTHR43022:SF1">
    <property type="entry name" value="PROTEIN SMF"/>
    <property type="match status" value="1"/>
</dbReference>
<dbReference type="NCBIfam" id="TIGR00732">
    <property type="entry name" value="dprA"/>
    <property type="match status" value="1"/>
</dbReference>
<accession>A0A543HT97</accession>
<dbReference type="AlphaFoldDB" id="A0A543HT97"/>